<feature type="transmembrane region" description="Helical" evidence="4">
    <location>
        <begin position="77"/>
        <end position="97"/>
    </location>
</feature>
<feature type="compositionally biased region" description="Low complexity" evidence="3">
    <location>
        <begin position="1"/>
        <end position="13"/>
    </location>
</feature>
<dbReference type="eggNOG" id="COG3239">
    <property type="taxonomic scope" value="Bacteria"/>
</dbReference>
<proteinExistence type="inferred from homology"/>
<dbReference type="PANTHER" id="PTHR12879:SF8">
    <property type="entry name" value="SPHINGOLIPID DELTA(4)-DESATURASE DES1"/>
    <property type="match status" value="1"/>
</dbReference>
<feature type="region of interest" description="Disordered" evidence="3">
    <location>
        <begin position="1"/>
        <end position="24"/>
    </location>
</feature>
<reference evidence="7" key="1">
    <citation type="journal article" date="2013" name="Proc. Natl. Acad. Sci. U.S.A.">
        <title>Improving the coverage of the cyanobacterial phylum using diversity-driven genome sequencing.</title>
        <authorList>
            <person name="Shih P.M."/>
            <person name="Wu D."/>
            <person name="Latifi A."/>
            <person name="Axen S.D."/>
            <person name="Fewer D.P."/>
            <person name="Talla E."/>
            <person name="Calteau A."/>
            <person name="Cai F."/>
            <person name="Tandeau de Marsac N."/>
            <person name="Rippka R."/>
            <person name="Herdman M."/>
            <person name="Sivonen K."/>
            <person name="Coursin T."/>
            <person name="Laurent T."/>
            <person name="Goodwin L."/>
            <person name="Nolan M."/>
            <person name="Davenport K.W."/>
            <person name="Han C.S."/>
            <person name="Rubin E.M."/>
            <person name="Eisen J.A."/>
            <person name="Woyke T."/>
            <person name="Gugger M."/>
            <person name="Kerfeld C.A."/>
        </authorList>
    </citation>
    <scope>NUCLEOTIDE SEQUENCE [LARGE SCALE GENOMIC DNA]</scope>
    <source>
        <strain evidence="7">ATCC 27147 / PCC 6307</strain>
    </source>
</reference>
<protein>
    <submittedName>
        <fullName evidence="6">Fatty acid desaturase</fullName>
    </submittedName>
</protein>
<evidence type="ECO:0000256" key="4">
    <source>
        <dbReference type="SAM" id="Phobius"/>
    </source>
</evidence>
<dbReference type="PANTHER" id="PTHR12879">
    <property type="entry name" value="SPHINGOLIPID DELTA 4 DESATURASE/C-4 HYDROXYLASE PROTEIN DES2"/>
    <property type="match status" value="1"/>
</dbReference>
<dbReference type="Pfam" id="PF00487">
    <property type="entry name" value="FA_desaturase"/>
    <property type="match status" value="1"/>
</dbReference>
<dbReference type="HOGENOM" id="CLU_052920_1_0_3"/>
<feature type="transmembrane region" description="Helical" evidence="4">
    <location>
        <begin position="205"/>
        <end position="222"/>
    </location>
</feature>
<evidence type="ECO:0000256" key="1">
    <source>
        <dbReference type="ARBA" id="ARBA00001954"/>
    </source>
</evidence>
<keyword evidence="4" id="KW-1133">Transmembrane helix</keyword>
<name>K9P6J1_CYAGP</name>
<evidence type="ECO:0000256" key="3">
    <source>
        <dbReference type="SAM" id="MobiDB-lite"/>
    </source>
</evidence>
<dbReference type="GO" id="GO:0046513">
    <property type="term" value="P:ceramide biosynthetic process"/>
    <property type="evidence" value="ECO:0007669"/>
    <property type="project" value="TreeGrafter"/>
</dbReference>
<feature type="transmembrane region" description="Helical" evidence="4">
    <location>
        <begin position="49"/>
        <end position="65"/>
    </location>
</feature>
<sequence length="331" mass="36696">MRRPTASFVTASPPSAPPAAGPDAAEPLLSTPLLQRLNERRDGPGWRRLTLHLTVLGLGALLWGWPMPPALPSAGFWALRLVGLLLLGWGLAFGFCAMHECGHRTAFASKALNDTVAWWAGLLSFYNADYYRRYHQWHHRFTHQPGLDPELEEAPPSTLGSYLLELSGLPWWIGKLRGHAAGLRGDFGGRPYIPAEAAAAVTRSIRLQVAAYAVLLTASFWQGNGTLFWFWLLPLAVGQPLLRFVLMAEHGGCSTHSNGLTNTRTTLTLLPLRWLMWEMPFHVEHHLYPSVPFHALAEAHGHLAPHLVHSGQGYLAVHRDFLRDPARLALP</sequence>
<evidence type="ECO:0000313" key="6">
    <source>
        <dbReference type="EMBL" id="AFY28184.1"/>
    </source>
</evidence>
<comment type="cofactor">
    <cofactor evidence="1">
        <name>Fe(2+)</name>
        <dbReference type="ChEBI" id="CHEBI:29033"/>
    </cofactor>
</comment>
<dbReference type="EMBL" id="CP003495">
    <property type="protein sequence ID" value="AFY28184.1"/>
    <property type="molecule type" value="Genomic_DNA"/>
</dbReference>
<keyword evidence="4" id="KW-0812">Transmembrane</keyword>
<feature type="domain" description="Fatty acid desaturase" evidence="5">
    <location>
        <begin position="77"/>
        <end position="314"/>
    </location>
</feature>
<dbReference type="STRING" id="292564.Cyagr_1003"/>
<dbReference type="PATRIC" id="fig|292564.3.peg.954"/>
<organism evidence="6 7">
    <name type="scientific">Cyanobium gracile (strain ATCC 27147 / PCC 6307)</name>
    <dbReference type="NCBI Taxonomy" id="292564"/>
    <lineage>
        <taxon>Bacteria</taxon>
        <taxon>Bacillati</taxon>
        <taxon>Cyanobacteriota</taxon>
        <taxon>Cyanophyceae</taxon>
        <taxon>Synechococcales</taxon>
        <taxon>Prochlorococcaceae</taxon>
        <taxon>Cyanobium</taxon>
    </lineage>
</organism>
<dbReference type="KEGG" id="cgc:Cyagr_1003"/>
<dbReference type="InterPro" id="IPR005804">
    <property type="entry name" value="FA_desaturase_dom"/>
</dbReference>
<dbReference type="AlphaFoldDB" id="K9P6J1"/>
<dbReference type="GO" id="GO:0016020">
    <property type="term" value="C:membrane"/>
    <property type="evidence" value="ECO:0007669"/>
    <property type="project" value="GOC"/>
</dbReference>
<evidence type="ECO:0000256" key="2">
    <source>
        <dbReference type="ARBA" id="ARBA00008749"/>
    </source>
</evidence>
<dbReference type="Proteomes" id="UP000010388">
    <property type="component" value="Chromosome"/>
</dbReference>
<evidence type="ECO:0000259" key="5">
    <source>
        <dbReference type="Pfam" id="PF00487"/>
    </source>
</evidence>
<evidence type="ECO:0000313" key="7">
    <source>
        <dbReference type="Proteomes" id="UP000010388"/>
    </source>
</evidence>
<comment type="similarity">
    <text evidence="2">Belongs to the fatty acid desaturase type 2 family.</text>
</comment>
<keyword evidence="4" id="KW-0472">Membrane</keyword>
<dbReference type="GO" id="GO:0042284">
    <property type="term" value="F:sphingolipid delta-4 desaturase activity"/>
    <property type="evidence" value="ECO:0007669"/>
    <property type="project" value="TreeGrafter"/>
</dbReference>
<gene>
    <name evidence="6" type="ordered locus">Cyagr_1003</name>
</gene>
<accession>K9P6J1</accession>